<comment type="caution">
    <text evidence="2">The sequence shown here is derived from an EMBL/GenBank/DDBJ whole genome shotgun (WGS) entry which is preliminary data.</text>
</comment>
<evidence type="ECO:0000256" key="1">
    <source>
        <dbReference type="SAM" id="MobiDB-lite"/>
    </source>
</evidence>
<dbReference type="PANTHER" id="PTHR31286">
    <property type="entry name" value="GLYCINE-RICH CELL WALL STRUCTURAL PROTEIN 1.8-LIKE"/>
    <property type="match status" value="1"/>
</dbReference>
<sequence length="419" mass="46615">MDFNPSLSFPNVVMTWIRFPALPSYLYNRKIITEIGELVGIVVKLDLNTDSKSRGRFARMVAYVNLKKPLVSRILINGRIQTVEYESLSTICFHYGRYGHAENIYSFKALTYLTEKTNHSSELTTEIQKSTVDESEKKDDNFGPWMIVERRSRRKPRDNSQKFVGAYEKDKESSHPSGLTKRHLTNENWVKDTTDLRKLKGKGVLIDSQSTKKSDFQNNGHVTVKGRSVNGSPKEIGLNLNPGPAIDKFTVPLLGSSSAIISSNELVKDTELLTTDLGRENSLLNIACNLVTREAQAGRKHHVSGTSNNSSRCPATIEAVSKQDFIGEAAHEGEASFIQAISSPKEYARSLVVVDVGNLDSRKHSAVTFFENKDTSSLNKPLNLKGFLDLGKKDKFGGKASKQDKKLHGSSVKFKNISS</sequence>
<dbReference type="Proteomes" id="UP000828251">
    <property type="component" value="Unassembled WGS sequence"/>
</dbReference>
<dbReference type="InterPro" id="IPR040256">
    <property type="entry name" value="At4g02000-like"/>
</dbReference>
<dbReference type="EMBL" id="JAIQCV010000004">
    <property type="protein sequence ID" value="KAH1108510.1"/>
    <property type="molecule type" value="Genomic_DNA"/>
</dbReference>
<keyword evidence="3" id="KW-1185">Reference proteome</keyword>
<reference evidence="2 3" key="1">
    <citation type="journal article" date="2021" name="Plant Biotechnol. J.">
        <title>Multi-omics assisted identification of the key and species-specific regulatory components of drought-tolerant mechanisms in Gossypium stocksii.</title>
        <authorList>
            <person name="Yu D."/>
            <person name="Ke L."/>
            <person name="Zhang D."/>
            <person name="Wu Y."/>
            <person name="Sun Y."/>
            <person name="Mei J."/>
            <person name="Sun J."/>
            <person name="Sun Y."/>
        </authorList>
    </citation>
    <scope>NUCLEOTIDE SEQUENCE [LARGE SCALE GENOMIC DNA]</scope>
    <source>
        <strain evidence="3">cv. E1</strain>
        <tissue evidence="2">Leaf</tissue>
    </source>
</reference>
<dbReference type="PANTHER" id="PTHR31286:SF173">
    <property type="entry name" value="DUF4283 DOMAIN-CONTAINING PROTEIN"/>
    <property type="match status" value="1"/>
</dbReference>
<evidence type="ECO:0000313" key="3">
    <source>
        <dbReference type="Proteomes" id="UP000828251"/>
    </source>
</evidence>
<gene>
    <name evidence="2" type="ORF">J1N35_012278</name>
</gene>
<feature type="region of interest" description="Disordered" evidence="1">
    <location>
        <begin position="143"/>
        <end position="181"/>
    </location>
</feature>
<dbReference type="AlphaFoldDB" id="A0A9D4AE54"/>
<feature type="compositionally biased region" description="Basic and acidic residues" evidence="1">
    <location>
        <begin position="398"/>
        <end position="407"/>
    </location>
</feature>
<accession>A0A9D4AE54</accession>
<evidence type="ECO:0000313" key="2">
    <source>
        <dbReference type="EMBL" id="KAH1108510.1"/>
    </source>
</evidence>
<proteinExistence type="predicted"/>
<dbReference type="OrthoDB" id="786567at2759"/>
<organism evidence="2 3">
    <name type="scientific">Gossypium stocksii</name>
    <dbReference type="NCBI Taxonomy" id="47602"/>
    <lineage>
        <taxon>Eukaryota</taxon>
        <taxon>Viridiplantae</taxon>
        <taxon>Streptophyta</taxon>
        <taxon>Embryophyta</taxon>
        <taxon>Tracheophyta</taxon>
        <taxon>Spermatophyta</taxon>
        <taxon>Magnoliopsida</taxon>
        <taxon>eudicotyledons</taxon>
        <taxon>Gunneridae</taxon>
        <taxon>Pentapetalae</taxon>
        <taxon>rosids</taxon>
        <taxon>malvids</taxon>
        <taxon>Malvales</taxon>
        <taxon>Malvaceae</taxon>
        <taxon>Malvoideae</taxon>
        <taxon>Gossypium</taxon>
    </lineage>
</organism>
<protein>
    <recommendedName>
        <fullName evidence="4">DUF4283 domain-containing protein</fullName>
    </recommendedName>
</protein>
<feature type="region of interest" description="Disordered" evidence="1">
    <location>
        <begin position="398"/>
        <end position="419"/>
    </location>
</feature>
<name>A0A9D4AE54_9ROSI</name>
<evidence type="ECO:0008006" key="4">
    <source>
        <dbReference type="Google" id="ProtNLM"/>
    </source>
</evidence>